<proteinExistence type="predicted"/>
<dbReference type="OrthoDB" id="3213585at2"/>
<dbReference type="RefSeq" id="WP_010033894.1">
    <property type="nucleotide sequence ID" value="NZ_LT962942.1"/>
</dbReference>
<evidence type="ECO:0008006" key="4">
    <source>
        <dbReference type="Google" id="ProtNLM"/>
    </source>
</evidence>
<gene>
    <name evidence="2" type="ORF">SCNRRL3882_1906</name>
</gene>
<evidence type="ECO:0000313" key="3">
    <source>
        <dbReference type="Proteomes" id="UP000235464"/>
    </source>
</evidence>
<evidence type="ECO:0000313" key="2">
    <source>
        <dbReference type="EMBL" id="SOR78438.1"/>
    </source>
</evidence>
<organism evidence="2 3">
    <name type="scientific">Streptomyces chartreusis NRRL 3882</name>
    <dbReference type="NCBI Taxonomy" id="1079985"/>
    <lineage>
        <taxon>Bacteria</taxon>
        <taxon>Bacillati</taxon>
        <taxon>Actinomycetota</taxon>
        <taxon>Actinomycetes</taxon>
        <taxon>Kitasatosporales</taxon>
        <taxon>Streptomycetaceae</taxon>
        <taxon>Streptomyces</taxon>
    </lineage>
</organism>
<evidence type="ECO:0000256" key="1">
    <source>
        <dbReference type="SAM" id="MobiDB-lite"/>
    </source>
</evidence>
<sequence length="179" mass="19301">MSIPSRRDGRSRRGSRVRAALGQLRHPPEFRVPPPFLDTGQAAWVADVLADVEPATEGPATGSPDAGTLLAAATGIWRAQRKLNQRAGELSAADLRQVRRYVQAGRQALADGGLEIQEHDGAPFDPGQSLEVLAFQDEPGLTHEVVLETLRPSVYYRGERIQMGQVVVGRPAPGPTHGM</sequence>
<dbReference type="AlphaFoldDB" id="A0A2N9B536"/>
<accession>A0A2N9B536</accession>
<name>A0A2N9B536_STRCX</name>
<dbReference type="EMBL" id="LT963352">
    <property type="protein sequence ID" value="SOR78438.1"/>
    <property type="molecule type" value="Genomic_DNA"/>
</dbReference>
<keyword evidence="3" id="KW-1185">Reference proteome</keyword>
<protein>
    <recommendedName>
        <fullName evidence="4">GrpE protein</fullName>
    </recommendedName>
</protein>
<feature type="region of interest" description="Disordered" evidence="1">
    <location>
        <begin position="1"/>
        <end position="32"/>
    </location>
</feature>
<dbReference type="Proteomes" id="UP000235464">
    <property type="component" value="Chromosome I"/>
</dbReference>
<reference evidence="3" key="1">
    <citation type="submission" date="2017-11" db="EMBL/GenBank/DDBJ databases">
        <authorList>
            <person name="Wibberg D."/>
        </authorList>
    </citation>
    <scope>NUCLEOTIDE SEQUENCE [LARGE SCALE GENOMIC DNA]</scope>
</reference>